<dbReference type="InterPro" id="IPR027443">
    <property type="entry name" value="IPNS-like_sf"/>
</dbReference>
<evidence type="ECO:0000313" key="6">
    <source>
        <dbReference type="Proteomes" id="UP000242188"/>
    </source>
</evidence>
<dbReference type="SUPFAM" id="SSF51197">
    <property type="entry name" value="Clavaminate synthase-like"/>
    <property type="match status" value="1"/>
</dbReference>
<dbReference type="AlphaFoldDB" id="A0A210QUQ4"/>
<gene>
    <name evidence="5" type="ORF">KP79_PYT06840</name>
</gene>
<name>A0A210QUQ4_MIZYE</name>
<dbReference type="EMBL" id="NEDP02001786">
    <property type="protein sequence ID" value="OWF52503.1"/>
    <property type="molecule type" value="Genomic_DNA"/>
</dbReference>
<keyword evidence="2" id="KW-0560">Oxidoreductase</keyword>
<accession>A0A210QUQ4</accession>
<dbReference type="GO" id="GO:0046872">
    <property type="term" value="F:metal ion binding"/>
    <property type="evidence" value="ECO:0007669"/>
    <property type="project" value="UniProtKB-KW"/>
</dbReference>
<dbReference type="GO" id="GO:0016491">
    <property type="term" value="F:oxidoreductase activity"/>
    <property type="evidence" value="ECO:0007669"/>
    <property type="project" value="UniProtKB-KW"/>
</dbReference>
<reference evidence="5 6" key="1">
    <citation type="journal article" date="2017" name="Nat. Ecol. Evol.">
        <title>Scallop genome provides insights into evolution of bilaterian karyotype and development.</title>
        <authorList>
            <person name="Wang S."/>
            <person name="Zhang J."/>
            <person name="Jiao W."/>
            <person name="Li J."/>
            <person name="Xun X."/>
            <person name="Sun Y."/>
            <person name="Guo X."/>
            <person name="Huan P."/>
            <person name="Dong B."/>
            <person name="Zhang L."/>
            <person name="Hu X."/>
            <person name="Sun X."/>
            <person name="Wang J."/>
            <person name="Zhao C."/>
            <person name="Wang Y."/>
            <person name="Wang D."/>
            <person name="Huang X."/>
            <person name="Wang R."/>
            <person name="Lv J."/>
            <person name="Li Y."/>
            <person name="Zhang Z."/>
            <person name="Liu B."/>
            <person name="Lu W."/>
            <person name="Hui Y."/>
            <person name="Liang J."/>
            <person name="Zhou Z."/>
            <person name="Hou R."/>
            <person name="Li X."/>
            <person name="Liu Y."/>
            <person name="Li H."/>
            <person name="Ning X."/>
            <person name="Lin Y."/>
            <person name="Zhao L."/>
            <person name="Xing Q."/>
            <person name="Dou J."/>
            <person name="Li Y."/>
            <person name="Mao J."/>
            <person name="Guo H."/>
            <person name="Dou H."/>
            <person name="Li T."/>
            <person name="Mu C."/>
            <person name="Jiang W."/>
            <person name="Fu Q."/>
            <person name="Fu X."/>
            <person name="Miao Y."/>
            <person name="Liu J."/>
            <person name="Yu Q."/>
            <person name="Li R."/>
            <person name="Liao H."/>
            <person name="Li X."/>
            <person name="Kong Y."/>
            <person name="Jiang Z."/>
            <person name="Chourrout D."/>
            <person name="Li R."/>
            <person name="Bao Z."/>
        </authorList>
    </citation>
    <scope>NUCLEOTIDE SEQUENCE [LARGE SCALE GENOMIC DNA]</scope>
    <source>
        <strain evidence="5 6">PY_sf001</strain>
    </source>
</reference>
<organism evidence="5 6">
    <name type="scientific">Mizuhopecten yessoensis</name>
    <name type="common">Japanese scallop</name>
    <name type="synonym">Patinopecten yessoensis</name>
    <dbReference type="NCBI Taxonomy" id="6573"/>
    <lineage>
        <taxon>Eukaryota</taxon>
        <taxon>Metazoa</taxon>
        <taxon>Spiralia</taxon>
        <taxon>Lophotrochozoa</taxon>
        <taxon>Mollusca</taxon>
        <taxon>Bivalvia</taxon>
        <taxon>Autobranchia</taxon>
        <taxon>Pteriomorphia</taxon>
        <taxon>Pectinida</taxon>
        <taxon>Pectinoidea</taxon>
        <taxon>Pectinidae</taxon>
        <taxon>Mizuhopecten</taxon>
    </lineage>
</organism>
<dbReference type="InterPro" id="IPR026992">
    <property type="entry name" value="DIOX_N"/>
</dbReference>
<sequence length="218" mass="24899">MTTTIPVLDMSRYSLDVVSQEVDTQTIRSLAESLCGAFRDVGFCYITNHGFKQSLIDRTMEVACTFFEMPVEYKNMYRRPSDAFYGWIPQGTESLNQVNRFDYKEAYNYPPVDGTELIPDVKDYKVTMEEFRASCYTLGHRLFDLMSVGMALEDRDFLRKCHTLLGKKGNTSGLRSIYYPPLPPNKDIKPNQVRCGEHSDYGSLTLLFQDDAGGLEVV</sequence>
<evidence type="ECO:0000313" key="5">
    <source>
        <dbReference type="EMBL" id="OWF52503.1"/>
    </source>
</evidence>
<evidence type="ECO:0000256" key="1">
    <source>
        <dbReference type="ARBA" id="ARBA00022723"/>
    </source>
</evidence>
<evidence type="ECO:0000256" key="3">
    <source>
        <dbReference type="ARBA" id="ARBA00023004"/>
    </source>
</evidence>
<proteinExistence type="predicted"/>
<dbReference type="Proteomes" id="UP000242188">
    <property type="component" value="Unassembled WGS sequence"/>
</dbReference>
<keyword evidence="6" id="KW-1185">Reference proteome</keyword>
<keyword evidence="1" id="KW-0479">Metal-binding</keyword>
<evidence type="ECO:0000256" key="2">
    <source>
        <dbReference type="ARBA" id="ARBA00023002"/>
    </source>
</evidence>
<dbReference type="STRING" id="6573.A0A210QUQ4"/>
<evidence type="ECO:0000259" key="4">
    <source>
        <dbReference type="Pfam" id="PF14226"/>
    </source>
</evidence>
<dbReference type="PANTHER" id="PTHR10209">
    <property type="entry name" value="OXIDOREDUCTASE, 2OG-FE II OXYGENASE FAMILY PROTEIN"/>
    <property type="match status" value="1"/>
</dbReference>
<protein>
    <recommendedName>
        <fullName evidence="4">Non-haem dioxygenase N-terminal domain-containing protein</fullName>
    </recommendedName>
</protein>
<feature type="domain" description="Non-haem dioxygenase N-terminal" evidence="4">
    <location>
        <begin position="5"/>
        <end position="109"/>
    </location>
</feature>
<dbReference type="Pfam" id="PF14226">
    <property type="entry name" value="DIOX_N"/>
    <property type="match status" value="1"/>
</dbReference>
<dbReference type="OrthoDB" id="288590at2759"/>
<dbReference type="PANTHER" id="PTHR10209:SF881">
    <property type="entry name" value="FI07970P-RELATED"/>
    <property type="match status" value="1"/>
</dbReference>
<keyword evidence="3" id="KW-0408">Iron</keyword>
<dbReference type="Gene3D" id="2.60.120.330">
    <property type="entry name" value="B-lactam Antibiotic, Isopenicillin N Synthase, Chain"/>
    <property type="match status" value="1"/>
</dbReference>
<comment type="caution">
    <text evidence="5">The sequence shown here is derived from an EMBL/GenBank/DDBJ whole genome shotgun (WGS) entry which is preliminary data.</text>
</comment>